<proteinExistence type="predicted"/>
<organism evidence="1 2">
    <name type="scientific">Metabacillus sediminilitoris</name>
    <dbReference type="NCBI Taxonomy" id="2567941"/>
    <lineage>
        <taxon>Bacteria</taxon>
        <taxon>Bacillati</taxon>
        <taxon>Bacillota</taxon>
        <taxon>Bacilli</taxon>
        <taxon>Bacillales</taxon>
        <taxon>Bacillaceae</taxon>
        <taxon>Metabacillus</taxon>
    </lineage>
</organism>
<protein>
    <submittedName>
        <fullName evidence="1">Uncharacterized protein</fullName>
    </submittedName>
</protein>
<evidence type="ECO:0000313" key="1">
    <source>
        <dbReference type="EMBL" id="THF75276.1"/>
    </source>
</evidence>
<evidence type="ECO:0000313" key="2">
    <source>
        <dbReference type="Proteomes" id="UP000310334"/>
    </source>
</evidence>
<dbReference type="OrthoDB" id="2878419at2"/>
<dbReference type="Proteomes" id="UP000310334">
    <property type="component" value="Unassembled WGS sequence"/>
</dbReference>
<keyword evidence="2" id="KW-1185">Reference proteome</keyword>
<dbReference type="EMBL" id="SSNT01000028">
    <property type="protein sequence ID" value="THF75276.1"/>
    <property type="molecule type" value="Genomic_DNA"/>
</dbReference>
<comment type="caution">
    <text evidence="1">The sequence shown here is derived from an EMBL/GenBank/DDBJ whole genome shotgun (WGS) entry which is preliminary data.</text>
</comment>
<accession>A0A4S4BKM0</accession>
<reference evidence="1 2" key="1">
    <citation type="submission" date="2019-04" db="EMBL/GenBank/DDBJ databases">
        <title>Bacillus sediminilitoris sp. nov., isolated from a tidal flat sediment on the East China Sea.</title>
        <authorList>
            <person name="Wei Y."/>
            <person name="Mao H."/>
            <person name="Fang J."/>
        </authorList>
    </citation>
    <scope>NUCLEOTIDE SEQUENCE [LARGE SCALE GENOMIC DNA]</scope>
    <source>
        <strain evidence="1 2">DSL-17</strain>
    </source>
</reference>
<sequence>MLMIRHAIGSRLLFQTDIFEINEKNDKWEISIPVNKKDVQEVLKLKEELNLFEVTEQEKAWYYSSNAQIELNDEGTELLISADHKTVYPLS</sequence>
<dbReference type="AlphaFoldDB" id="A0A4S4BKM0"/>
<gene>
    <name evidence="1" type="ORF">E6W99_23835</name>
</gene>
<dbReference type="RefSeq" id="WP_136358525.1">
    <property type="nucleotide sequence ID" value="NZ_CP046266.1"/>
</dbReference>
<name>A0A4S4BKM0_9BACI</name>